<organism evidence="2 3">
    <name type="scientific">Caenorhabditis nigoni</name>
    <dbReference type="NCBI Taxonomy" id="1611254"/>
    <lineage>
        <taxon>Eukaryota</taxon>
        <taxon>Metazoa</taxon>
        <taxon>Ecdysozoa</taxon>
        <taxon>Nematoda</taxon>
        <taxon>Chromadorea</taxon>
        <taxon>Rhabditida</taxon>
        <taxon>Rhabditina</taxon>
        <taxon>Rhabditomorpha</taxon>
        <taxon>Rhabditoidea</taxon>
        <taxon>Rhabditidae</taxon>
        <taxon>Peloderinae</taxon>
        <taxon>Caenorhabditis</taxon>
    </lineage>
</organism>
<feature type="compositionally biased region" description="Basic and acidic residues" evidence="1">
    <location>
        <begin position="116"/>
        <end position="133"/>
    </location>
</feature>
<proteinExistence type="predicted"/>
<keyword evidence="3" id="KW-1185">Reference proteome</keyword>
<evidence type="ECO:0000313" key="3">
    <source>
        <dbReference type="Proteomes" id="UP000230233"/>
    </source>
</evidence>
<evidence type="ECO:0000256" key="1">
    <source>
        <dbReference type="SAM" id="MobiDB-lite"/>
    </source>
</evidence>
<feature type="compositionally biased region" description="Polar residues" evidence="1">
    <location>
        <begin position="336"/>
        <end position="347"/>
    </location>
</feature>
<feature type="region of interest" description="Disordered" evidence="1">
    <location>
        <begin position="331"/>
        <end position="354"/>
    </location>
</feature>
<feature type="region of interest" description="Disordered" evidence="1">
    <location>
        <begin position="103"/>
        <end position="134"/>
    </location>
</feature>
<feature type="compositionally biased region" description="Basic and acidic residues" evidence="1">
    <location>
        <begin position="42"/>
        <end position="60"/>
    </location>
</feature>
<comment type="caution">
    <text evidence="2">The sequence shown here is derived from an EMBL/GenBank/DDBJ whole genome shotgun (WGS) entry which is preliminary data.</text>
</comment>
<dbReference type="OrthoDB" id="10584276at2759"/>
<feature type="region of interest" description="Disordered" evidence="1">
    <location>
        <begin position="370"/>
        <end position="395"/>
    </location>
</feature>
<reference evidence="3" key="1">
    <citation type="submission" date="2017-10" db="EMBL/GenBank/DDBJ databases">
        <title>Rapid genome shrinkage in a self-fertile nematode reveals novel sperm competition proteins.</title>
        <authorList>
            <person name="Yin D."/>
            <person name="Schwarz E.M."/>
            <person name="Thomas C.G."/>
            <person name="Felde R.L."/>
            <person name="Korf I.F."/>
            <person name="Cutter A.D."/>
            <person name="Schartner C.M."/>
            <person name="Ralston E.J."/>
            <person name="Meyer B.J."/>
            <person name="Haag E.S."/>
        </authorList>
    </citation>
    <scope>NUCLEOTIDE SEQUENCE [LARGE SCALE GENOMIC DNA]</scope>
    <source>
        <strain evidence="3">JU1422</strain>
    </source>
</reference>
<dbReference type="EMBL" id="PDUG01000003">
    <property type="protein sequence ID" value="PIC39700.1"/>
    <property type="molecule type" value="Genomic_DNA"/>
</dbReference>
<dbReference type="AlphaFoldDB" id="A0A2G5UJH1"/>
<evidence type="ECO:0000313" key="2">
    <source>
        <dbReference type="EMBL" id="PIC39700.1"/>
    </source>
</evidence>
<dbReference type="Proteomes" id="UP000230233">
    <property type="component" value="Chromosome III"/>
</dbReference>
<protein>
    <submittedName>
        <fullName evidence="2">Uncharacterized protein</fullName>
    </submittedName>
</protein>
<accession>A0A2G5UJH1</accession>
<feature type="region of interest" description="Disordered" evidence="1">
    <location>
        <begin position="42"/>
        <end position="67"/>
    </location>
</feature>
<sequence>MSVSSDKTSTKDEPIDKKCEEIRQLALVIRAALEEGIRQEKEKLENKLKDSEAARRDRIRQERKKTKINTAPSLETILHQAFNSKELDDLSFEELEAFEETLRKGDTEFSSSEVTARSDRTFEPGDQRSEARRTSGGPKFYLELLRGSVSKHAGLSRVFSRESSEALFGAFTTVGSSGLSDKKMGSQIRKMSNSDKTSTKDMFIDKQCEEIRQLALTRKADVMEAFRQEQEKFRNYVAAGEECMRQKIEKMENKLKTFRGESLESICQELEKNATTSELVPLTVINLSGDTDFSSSKVETVRIRAMPPPHVFSRKHKAEDEKSEAVGEPVIDQEVVENTSTKGMSSNENDEKMRLDMSAVHASLVRYWEERDEDAGSSGSASGATSEPSGKKMDN</sequence>
<gene>
    <name evidence="2" type="primary">Cnig_chr_III.g11303</name>
    <name evidence="2" type="ORF">B9Z55_011303</name>
</gene>
<name>A0A2G5UJH1_9PELO</name>